<protein>
    <submittedName>
        <fullName evidence="2">Uncharacterized protein</fullName>
    </submittedName>
</protein>
<comment type="caution">
    <text evidence="2">The sequence shown here is derived from an EMBL/GenBank/DDBJ whole genome shotgun (WGS) entry which is preliminary data.</text>
</comment>
<feature type="compositionally biased region" description="Acidic residues" evidence="1">
    <location>
        <begin position="145"/>
        <end position="159"/>
    </location>
</feature>
<dbReference type="EMBL" id="JNOM01000062">
    <property type="protein sequence ID" value="KNG88041.1"/>
    <property type="molecule type" value="Genomic_DNA"/>
</dbReference>
<evidence type="ECO:0000313" key="3">
    <source>
        <dbReference type="Proteomes" id="UP000037505"/>
    </source>
</evidence>
<dbReference type="Proteomes" id="UP000037505">
    <property type="component" value="Unassembled WGS sequence"/>
</dbReference>
<dbReference type="AlphaFoldDB" id="A0A0L1J8B3"/>
<feature type="compositionally biased region" description="Low complexity" evidence="1">
    <location>
        <begin position="23"/>
        <end position="34"/>
    </location>
</feature>
<name>A0A0L1J8B3_ASPN3</name>
<feature type="region of interest" description="Disordered" evidence="1">
    <location>
        <begin position="66"/>
        <end position="175"/>
    </location>
</feature>
<organism evidence="2 3">
    <name type="scientific">Aspergillus nomiae NRRL (strain ATCC 15546 / NRRL 13137 / CBS 260.88 / M93)</name>
    <dbReference type="NCBI Taxonomy" id="1509407"/>
    <lineage>
        <taxon>Eukaryota</taxon>
        <taxon>Fungi</taxon>
        <taxon>Dikarya</taxon>
        <taxon>Ascomycota</taxon>
        <taxon>Pezizomycotina</taxon>
        <taxon>Eurotiomycetes</taxon>
        <taxon>Eurotiomycetidae</taxon>
        <taxon>Eurotiales</taxon>
        <taxon>Aspergillaceae</taxon>
        <taxon>Aspergillus</taxon>
        <taxon>Aspergillus subgen. Circumdati</taxon>
    </lineage>
</organism>
<dbReference type="GeneID" id="26805883"/>
<evidence type="ECO:0000256" key="1">
    <source>
        <dbReference type="SAM" id="MobiDB-lite"/>
    </source>
</evidence>
<proteinExistence type="predicted"/>
<reference evidence="2 3" key="1">
    <citation type="submission" date="2014-06" db="EMBL/GenBank/DDBJ databases">
        <title>The Genome of the Aflatoxigenic Filamentous Fungus Aspergillus nomius.</title>
        <authorList>
            <person name="Moore M.G."/>
            <person name="Shannon B.M."/>
            <person name="Brian M.M."/>
        </authorList>
    </citation>
    <scope>NUCLEOTIDE SEQUENCE [LARGE SCALE GENOMIC DNA]</scope>
    <source>
        <strain evidence="2 3">NRRL 13137</strain>
    </source>
</reference>
<dbReference type="OrthoDB" id="4509376at2759"/>
<evidence type="ECO:0000313" key="2">
    <source>
        <dbReference type="EMBL" id="KNG88041.1"/>
    </source>
</evidence>
<sequence>MSTQSQPPKAQPTPNPKTPSRRPPWNNTNNAPATTAIIGTLSELTQSRQQQQRDLHFAADVDTQYGVEQQPNEGSIAANVEGKSARASDQAGAHAGPVGSALGPGYPASASAAAAGDGGEVRELGRKEVHEWMLGERVGRSPTEPDGDFDGGYEREEEVDAGRAVREGTGSAVVR</sequence>
<feature type="compositionally biased region" description="Basic and acidic residues" evidence="1">
    <location>
        <begin position="119"/>
        <end position="139"/>
    </location>
</feature>
<gene>
    <name evidence="2" type="ORF">ANOM_004079</name>
</gene>
<accession>A0A0L1J8B3</accession>
<dbReference type="RefSeq" id="XP_015408964.1">
    <property type="nucleotide sequence ID" value="XM_015549336.1"/>
</dbReference>
<feature type="region of interest" description="Disordered" evidence="1">
    <location>
        <begin position="1"/>
        <end position="34"/>
    </location>
</feature>
<feature type="compositionally biased region" description="Low complexity" evidence="1">
    <location>
        <begin position="99"/>
        <end position="115"/>
    </location>
</feature>
<keyword evidence="3" id="KW-1185">Reference proteome</keyword>